<dbReference type="InterPro" id="IPR001965">
    <property type="entry name" value="Znf_PHD"/>
</dbReference>
<dbReference type="PROSITE" id="PS50089">
    <property type="entry name" value="ZF_RING_2"/>
    <property type="match status" value="1"/>
</dbReference>
<keyword evidence="2 4" id="KW-0863">Zinc-finger</keyword>
<feature type="compositionally biased region" description="Basic and acidic residues" evidence="5">
    <location>
        <begin position="350"/>
        <end position="363"/>
    </location>
</feature>
<feature type="compositionally biased region" description="Basic residues" evidence="5">
    <location>
        <begin position="75"/>
        <end position="89"/>
    </location>
</feature>
<evidence type="ECO:0000256" key="1">
    <source>
        <dbReference type="ARBA" id="ARBA00022723"/>
    </source>
</evidence>
<dbReference type="GO" id="GO:0008270">
    <property type="term" value="F:zinc ion binding"/>
    <property type="evidence" value="ECO:0007669"/>
    <property type="project" value="UniProtKB-KW"/>
</dbReference>
<organism evidence="8 9">
    <name type="scientific">Dioscorea cayennensis subsp. rotundata</name>
    <name type="common">White Guinea yam</name>
    <name type="synonym">Dioscorea rotundata</name>
    <dbReference type="NCBI Taxonomy" id="55577"/>
    <lineage>
        <taxon>Eukaryota</taxon>
        <taxon>Viridiplantae</taxon>
        <taxon>Streptophyta</taxon>
        <taxon>Embryophyta</taxon>
        <taxon>Tracheophyta</taxon>
        <taxon>Spermatophyta</taxon>
        <taxon>Magnoliopsida</taxon>
        <taxon>Liliopsida</taxon>
        <taxon>Dioscoreales</taxon>
        <taxon>Dioscoreaceae</taxon>
        <taxon>Dioscorea</taxon>
    </lineage>
</organism>
<evidence type="ECO:0000256" key="3">
    <source>
        <dbReference type="ARBA" id="ARBA00022833"/>
    </source>
</evidence>
<dbReference type="InterPro" id="IPR019787">
    <property type="entry name" value="Znf_PHD-finger"/>
</dbReference>
<dbReference type="RefSeq" id="XP_039135934.1">
    <property type="nucleotide sequence ID" value="XM_039280000.1"/>
</dbReference>
<dbReference type="PROSITE" id="PS50016">
    <property type="entry name" value="ZF_PHD_2"/>
    <property type="match status" value="1"/>
</dbReference>
<dbReference type="PANTHER" id="PTHR47177:SF3">
    <property type="entry name" value="F18C1.6 PROTEIN"/>
    <property type="match status" value="1"/>
</dbReference>
<dbReference type="Pfam" id="PF13639">
    <property type="entry name" value="zf-RING_2"/>
    <property type="match status" value="1"/>
</dbReference>
<feature type="compositionally biased region" description="Basic residues" evidence="5">
    <location>
        <begin position="96"/>
        <end position="120"/>
    </location>
</feature>
<evidence type="ECO:0000259" key="7">
    <source>
        <dbReference type="PROSITE" id="PS50089"/>
    </source>
</evidence>
<dbReference type="PANTHER" id="PTHR47177">
    <property type="entry name" value="F18C1.6 PROTEIN"/>
    <property type="match status" value="1"/>
</dbReference>
<accession>A0AB40C7W4</accession>
<dbReference type="SMART" id="SM00184">
    <property type="entry name" value="RING"/>
    <property type="match status" value="1"/>
</dbReference>
<evidence type="ECO:0000256" key="4">
    <source>
        <dbReference type="PROSITE-ProRule" id="PRU00175"/>
    </source>
</evidence>
<feature type="region of interest" description="Disordered" evidence="5">
    <location>
        <begin position="1"/>
        <end position="305"/>
    </location>
</feature>
<dbReference type="AlphaFoldDB" id="A0AB40C7W4"/>
<protein>
    <submittedName>
        <fullName evidence="9">Uncharacterized protein LOC120273373</fullName>
    </submittedName>
</protein>
<evidence type="ECO:0000256" key="5">
    <source>
        <dbReference type="SAM" id="MobiDB-lite"/>
    </source>
</evidence>
<dbReference type="InterPro" id="IPR001841">
    <property type="entry name" value="Znf_RING"/>
</dbReference>
<evidence type="ECO:0000313" key="8">
    <source>
        <dbReference type="Proteomes" id="UP001515500"/>
    </source>
</evidence>
<evidence type="ECO:0000313" key="9">
    <source>
        <dbReference type="RefSeq" id="XP_039135934.1"/>
    </source>
</evidence>
<feature type="compositionally biased region" description="Acidic residues" evidence="5">
    <location>
        <begin position="24"/>
        <end position="44"/>
    </location>
</feature>
<proteinExistence type="predicted"/>
<feature type="domain" description="RING-type" evidence="7">
    <location>
        <begin position="373"/>
        <end position="415"/>
    </location>
</feature>
<keyword evidence="3" id="KW-0862">Zinc</keyword>
<dbReference type="InterPro" id="IPR011011">
    <property type="entry name" value="Znf_FYVE_PHD"/>
</dbReference>
<sequence length="781" mass="87882">MTRGGVVAQKKTRRRRGRPKAEDCSDDDEEYVVGADGEEEESSEESFVSSDSGSGGDSSEVEVDSEDEEIVVARARSKPKLKPKPKARKGVASGGRRQRGGRGPARRKPRGGVGSRTRKARVSDDDDEEDEDFDPDDVDEEEVSLISSRRSVLNPCPKRKRSKASLKPKNDAKKVKKSTGESPENRRVRVREEEDDDFVEKDQSMVFENQKNRGNRRRKRLVAEGSDSSDFDYEVSSEEEEEEEEEEEKEKPKGQPRRKNRSRILDSDSEFSDFVVSEDEEKVRGRGRLRKKKKKKNERKKRTRLADSESDFSDFVISDEELRDLGIGGESNEQQEQQRQQQQQQQAKRIVAEKKEEEKGKEKAEVDSGKQVCGICLSEEKKTTVQGLLECCAHYFCFACIMEWSKVESRCPVCKRRFASISKSGGPLNPGLGNRRAVIRVPKRDQVYQPSEEEMRGFLDPYENVVCVECQQGGDDYLMLLCDICDTPAHTYCVGLGRDVPEGNWYCEGCRPMEDGFSYAQFFNGMDQGASSADPLSGHFSFSGIDNYRNTHSSTIQQPITPQGQSPFLGIDLNVSPRYPWREEHECASQSPRTGASTLSGRRAIQQRIRILFNRSRQSFARDVAHEPVISSGLQRGGPLPHLDSLIHPNPLQNLSDSVQFRQNSGPIIQQSTVNEGSSFRVADGAKEQVQSMVRSQMKSLSRNITLDRATYKDIARRSTHTILAACGIEHRREIVTSPVQLPNTCIHDSEDGPGNLMKNCCSACFSLFVQGVVEKLMKDS</sequence>
<evidence type="ECO:0000256" key="2">
    <source>
        <dbReference type="ARBA" id="ARBA00022771"/>
    </source>
</evidence>
<feature type="compositionally biased region" description="Basic residues" evidence="5">
    <location>
        <begin position="285"/>
        <end position="303"/>
    </location>
</feature>
<feature type="compositionally biased region" description="Acidic residues" evidence="5">
    <location>
        <begin position="267"/>
        <end position="280"/>
    </location>
</feature>
<dbReference type="InterPro" id="IPR058746">
    <property type="entry name" value="Znf_RING-type_Topors"/>
</dbReference>
<dbReference type="Gene3D" id="3.30.40.10">
    <property type="entry name" value="Zinc/RING finger domain, C3HC4 (zinc finger)"/>
    <property type="match status" value="2"/>
</dbReference>
<gene>
    <name evidence="9" type="primary">LOC120273373</name>
</gene>
<keyword evidence="8" id="KW-1185">Reference proteome</keyword>
<feature type="compositionally biased region" description="Low complexity" evidence="5">
    <location>
        <begin position="334"/>
        <end position="346"/>
    </location>
</feature>
<feature type="region of interest" description="Disordered" evidence="5">
    <location>
        <begin position="330"/>
        <end position="363"/>
    </location>
</feature>
<dbReference type="SUPFAM" id="SSF57850">
    <property type="entry name" value="RING/U-box"/>
    <property type="match status" value="1"/>
</dbReference>
<dbReference type="SMART" id="SM00249">
    <property type="entry name" value="PHD"/>
    <property type="match status" value="1"/>
</dbReference>
<feature type="compositionally biased region" description="Basic residues" evidence="5">
    <location>
        <begin position="157"/>
        <end position="166"/>
    </location>
</feature>
<dbReference type="SUPFAM" id="SSF57903">
    <property type="entry name" value="FYVE/PHD zinc finger"/>
    <property type="match status" value="1"/>
</dbReference>
<reference evidence="9" key="1">
    <citation type="submission" date="2025-08" db="UniProtKB">
        <authorList>
            <consortium name="RefSeq"/>
        </authorList>
    </citation>
    <scope>IDENTIFICATION</scope>
</reference>
<feature type="compositionally biased region" description="Acidic residues" evidence="5">
    <location>
        <begin position="124"/>
        <end position="143"/>
    </location>
</feature>
<feature type="compositionally biased region" description="Basic and acidic residues" evidence="5">
    <location>
        <begin position="183"/>
        <end position="192"/>
    </location>
</feature>
<dbReference type="GeneID" id="120273373"/>
<dbReference type="InterPro" id="IPR017907">
    <property type="entry name" value="Znf_RING_CS"/>
</dbReference>
<dbReference type="CDD" id="cd16574">
    <property type="entry name" value="RING-HC_Topors"/>
    <property type="match status" value="1"/>
</dbReference>
<dbReference type="PROSITE" id="PS00518">
    <property type="entry name" value="ZF_RING_1"/>
    <property type="match status" value="1"/>
</dbReference>
<feature type="compositionally biased region" description="Acidic residues" evidence="5">
    <location>
        <begin position="227"/>
        <end position="248"/>
    </location>
</feature>
<feature type="compositionally biased region" description="Acidic residues" evidence="5">
    <location>
        <begin position="59"/>
        <end position="70"/>
    </location>
</feature>
<dbReference type="Proteomes" id="UP001515500">
    <property type="component" value="Chromosome 12"/>
</dbReference>
<keyword evidence="1" id="KW-0479">Metal-binding</keyword>
<evidence type="ECO:0000259" key="6">
    <source>
        <dbReference type="PROSITE" id="PS50016"/>
    </source>
</evidence>
<dbReference type="InterPro" id="IPR013083">
    <property type="entry name" value="Znf_RING/FYVE/PHD"/>
</dbReference>
<dbReference type="Pfam" id="PF00628">
    <property type="entry name" value="PHD"/>
    <property type="match status" value="1"/>
</dbReference>
<name>A0AB40C7W4_DIOCR</name>
<feature type="domain" description="PHD-type" evidence="6">
    <location>
        <begin position="464"/>
        <end position="513"/>
    </location>
</feature>